<dbReference type="Pfam" id="PF01559">
    <property type="entry name" value="Zein"/>
    <property type="match status" value="1"/>
</dbReference>
<proteinExistence type="inferred from homology"/>
<accession>Q41887</accession>
<evidence type="ECO:0000256" key="3">
    <source>
        <dbReference type="ARBA" id="ARBA00022761"/>
    </source>
</evidence>
<dbReference type="PANTHER" id="PTHR48199">
    <property type="entry name" value="ALPHA KAFIRIN"/>
    <property type="match status" value="1"/>
</dbReference>
<dbReference type="ExpressionAtlas" id="Q41887">
    <property type="expression patterns" value="baseline and differential"/>
</dbReference>
<comment type="function">
    <text evidence="1">Zeins are major seed storage proteins.</text>
</comment>
<dbReference type="GO" id="GO:0045735">
    <property type="term" value="F:nutrient reservoir activity"/>
    <property type="evidence" value="ECO:0007669"/>
    <property type="project" value="UniProtKB-KW"/>
</dbReference>
<feature type="chain" id="PRO_5004231714" evidence="5">
    <location>
        <begin position="22"/>
        <end position="268"/>
    </location>
</feature>
<evidence type="ECO:0000256" key="1">
    <source>
        <dbReference type="ARBA" id="ARBA00003755"/>
    </source>
</evidence>
<dbReference type="InterPro" id="IPR051529">
    <property type="entry name" value="Seed_Storage_Prolamin"/>
</dbReference>
<evidence type="ECO:0000256" key="2">
    <source>
        <dbReference type="ARBA" id="ARBA00005777"/>
    </source>
</evidence>
<reference evidence="6" key="1">
    <citation type="journal article" date="1992" name="Plant Cell">
        <title>Opaque-2 is a transcriptional activator that recognizes a specific target site in 22-kD zein genes.</title>
        <authorList>
            <person name="Schmidt R.J."/>
            <person name="Ketudat M."/>
            <person name="Aukerman M.J."/>
            <person name="Hoschek G."/>
        </authorList>
    </citation>
    <scope>NUCLEOTIDE SEQUENCE</scope>
</reference>
<name>Q41887_MAIZE</name>
<organism evidence="6">
    <name type="scientific">Zea mays</name>
    <name type="common">Maize</name>
    <dbReference type="NCBI Taxonomy" id="4577"/>
    <lineage>
        <taxon>Eukaryota</taxon>
        <taxon>Viridiplantae</taxon>
        <taxon>Streptophyta</taxon>
        <taxon>Embryophyta</taxon>
        <taxon>Tracheophyta</taxon>
        <taxon>Spermatophyta</taxon>
        <taxon>Magnoliopsida</taxon>
        <taxon>Liliopsida</taxon>
        <taxon>Poales</taxon>
        <taxon>Poaceae</taxon>
        <taxon>PACMAD clade</taxon>
        <taxon>Panicoideae</taxon>
        <taxon>Andropogonodae</taxon>
        <taxon>Andropogoneae</taxon>
        <taxon>Tripsacinae</taxon>
        <taxon>Zea</taxon>
    </lineage>
</organism>
<keyword evidence="4" id="KW-0708">Seed storage protein</keyword>
<evidence type="ECO:0000256" key="4">
    <source>
        <dbReference type="ARBA" id="ARBA00023129"/>
    </source>
</evidence>
<keyword evidence="5" id="KW-0732">Signal</keyword>
<feature type="signal peptide" evidence="5">
    <location>
        <begin position="1"/>
        <end position="21"/>
    </location>
</feature>
<comment type="similarity">
    <text evidence="2">Belongs to the zein family.</text>
</comment>
<dbReference type="AlphaFoldDB" id="Q41887"/>
<keyword evidence="3" id="KW-0758">Storage protein</keyword>
<sequence length="268" mass="29281">MATKILSLFALLALFVSATNAFIIPQCSLAPSAIIPQFLPPVTSMGFEHPAVQAYRLQQALAASVLQQPIDQLQQQSLAHLTIQTIATQQQQQQQILPALSQLAVCNPVANLQHQFVASNPLALANIVAYQQQQQLQQFLPVLSQLAMVNPAAYLQQQQLISSSPLAVVNAPTYLQQQLLQQIVPALTQLAVANPAAYLQQLLPFNQLTVSNSAAYLQQRQQLLNPLAVANPLVAAFLQQQQLLPYNQFSLMNPALKWQQPIVGGAIF</sequence>
<evidence type="ECO:0000256" key="5">
    <source>
        <dbReference type="SAM" id="SignalP"/>
    </source>
</evidence>
<protein>
    <submittedName>
        <fullName evidence="6">22 kDa zein protein</fullName>
    </submittedName>
</protein>
<evidence type="ECO:0000313" key="6">
    <source>
        <dbReference type="EMBL" id="AAA33542.1"/>
    </source>
</evidence>
<dbReference type="PIR" id="T04380">
    <property type="entry name" value="T04380"/>
</dbReference>
<dbReference type="EMBL" id="M86591">
    <property type="protein sequence ID" value="AAA33542.1"/>
    <property type="molecule type" value="Genomic_DNA"/>
</dbReference>
<dbReference type="InterPro" id="IPR002530">
    <property type="entry name" value="Zein"/>
</dbReference>
<dbReference type="PANTHER" id="PTHR48199:SF1">
    <property type="entry name" value="ALPHA KAFIRIN"/>
    <property type="match status" value="1"/>
</dbReference>